<dbReference type="InterPro" id="IPR007990">
    <property type="entry name" value="PIP"/>
</dbReference>
<dbReference type="Pfam" id="PF05326">
    <property type="entry name" value="SVA"/>
    <property type="match status" value="1"/>
</dbReference>
<dbReference type="Gene3D" id="2.60.40.10">
    <property type="entry name" value="Immunoglobulins"/>
    <property type="match status" value="1"/>
</dbReference>
<proteinExistence type="inferred from homology"/>
<dbReference type="GeneID" id="103600457"/>
<evidence type="ECO:0000256" key="8">
    <source>
        <dbReference type="SAM" id="SignalP"/>
    </source>
</evidence>
<protein>
    <recommendedName>
        <fullName evidence="7">Prolactin-inducible protein homolog</fullName>
    </recommendedName>
</protein>
<evidence type="ECO:0000256" key="3">
    <source>
        <dbReference type="ARBA" id="ARBA00022525"/>
    </source>
</evidence>
<evidence type="ECO:0000256" key="7">
    <source>
        <dbReference type="PIRNR" id="PIRNR002572"/>
    </source>
</evidence>
<evidence type="ECO:0000256" key="6">
    <source>
        <dbReference type="ARBA" id="ARBA00025932"/>
    </source>
</evidence>
<evidence type="ECO:0000256" key="2">
    <source>
        <dbReference type="ARBA" id="ARBA00006819"/>
    </source>
</evidence>
<evidence type="ECO:0000256" key="1">
    <source>
        <dbReference type="ARBA" id="ARBA00004613"/>
    </source>
</evidence>
<dbReference type="InterPro" id="IPR013783">
    <property type="entry name" value="Ig-like_fold"/>
</dbReference>
<sequence>MRYLQLLFRASPAALLLVLCLQLGTSKAQEDTPRPIIMDLQMPQEAEANEIVSLALKVKTELKECMVIKAHLESSVFIGGSFNYKFTGCLCEDYPRTFFWDFRSNSTTKIAAIVDIVRELGICPNDDAVVPIKANRYYTITTLVIS</sequence>
<dbReference type="PANTHER" id="PTHR15096:SF5">
    <property type="entry name" value="PROLACTIN-INDUCIBLE PROTEIN"/>
    <property type="match status" value="1"/>
</dbReference>
<keyword evidence="3 7" id="KW-0964">Secreted</keyword>
<comment type="similarity">
    <text evidence="2 7">Belongs to the PIP family.</text>
</comment>
<reference evidence="10" key="1">
    <citation type="submission" date="2025-08" db="UniProtKB">
        <authorList>
            <consortium name="RefSeq"/>
        </authorList>
    </citation>
    <scope>IDENTIFICATION</scope>
</reference>
<keyword evidence="4 8" id="KW-0732">Signal</keyword>
<evidence type="ECO:0000313" key="10">
    <source>
        <dbReference type="RefSeq" id="XP_008582955.1"/>
    </source>
</evidence>
<gene>
    <name evidence="10" type="primary">PIP</name>
</gene>
<dbReference type="PANTHER" id="PTHR15096">
    <property type="entry name" value="PROLACTIN-INDUCIBLE PROTEIN/SEMINAL VESICLE ANTIGEN"/>
    <property type="match status" value="1"/>
</dbReference>
<dbReference type="RefSeq" id="XP_008582955.1">
    <property type="nucleotide sequence ID" value="XM_008584733.1"/>
</dbReference>
<comment type="subcellular location">
    <subcellularLocation>
        <location evidence="1 7">Secreted</location>
    </subcellularLocation>
</comment>
<dbReference type="SUPFAM" id="SSF81296">
    <property type="entry name" value="E set domains"/>
    <property type="match status" value="1"/>
</dbReference>
<evidence type="ECO:0000256" key="4">
    <source>
        <dbReference type="ARBA" id="ARBA00022729"/>
    </source>
</evidence>
<dbReference type="Proteomes" id="UP000694923">
    <property type="component" value="Unplaced"/>
</dbReference>
<keyword evidence="5" id="KW-1015">Disulfide bond</keyword>
<accession>A0ABM0RQR4</accession>
<feature type="signal peptide" evidence="8">
    <location>
        <begin position="1"/>
        <end position="28"/>
    </location>
</feature>
<name>A0ABM0RQR4_GALVR</name>
<dbReference type="PIRSF" id="PIRSF002572">
    <property type="entry name" value="PIP-GCDFP-15"/>
    <property type="match status" value="1"/>
</dbReference>
<organism evidence="9 10">
    <name type="scientific">Galeopterus variegatus</name>
    <name type="common">Malayan flying lemur</name>
    <name type="synonym">Cynocephalus variegatus</name>
    <dbReference type="NCBI Taxonomy" id="482537"/>
    <lineage>
        <taxon>Eukaryota</taxon>
        <taxon>Metazoa</taxon>
        <taxon>Chordata</taxon>
        <taxon>Craniata</taxon>
        <taxon>Vertebrata</taxon>
        <taxon>Euteleostomi</taxon>
        <taxon>Mammalia</taxon>
        <taxon>Eutheria</taxon>
        <taxon>Euarchontoglires</taxon>
        <taxon>Dermoptera</taxon>
        <taxon>Cynocephalidae</taxon>
        <taxon>Galeopterus</taxon>
    </lineage>
</organism>
<evidence type="ECO:0000256" key="5">
    <source>
        <dbReference type="ARBA" id="ARBA00023157"/>
    </source>
</evidence>
<feature type="chain" id="PRO_5045278316" description="Prolactin-inducible protein homolog" evidence="8">
    <location>
        <begin position="29"/>
        <end position="146"/>
    </location>
</feature>
<keyword evidence="9" id="KW-1185">Reference proteome</keyword>
<dbReference type="InterPro" id="IPR014756">
    <property type="entry name" value="Ig_E-set"/>
</dbReference>
<comment type="subunit">
    <text evidence="6 7">Monomer. Interacts with AZGP1.</text>
</comment>
<evidence type="ECO:0000313" key="9">
    <source>
        <dbReference type="Proteomes" id="UP000694923"/>
    </source>
</evidence>